<dbReference type="RefSeq" id="WP_093143330.1">
    <property type="nucleotide sequence ID" value="NZ_FOXF01000052.1"/>
</dbReference>
<evidence type="ECO:0000256" key="2">
    <source>
        <dbReference type="ARBA" id="ARBA00022840"/>
    </source>
</evidence>
<proteinExistence type="predicted"/>
<protein>
    <submittedName>
        <fullName evidence="4">Helicase conserved C-terminal domain-containing protein</fullName>
    </submittedName>
</protein>
<name>A0A662ZKZ1_9GAMM</name>
<accession>A0A662ZKZ1</accession>
<evidence type="ECO:0000313" key="5">
    <source>
        <dbReference type="Proteomes" id="UP000243745"/>
    </source>
</evidence>
<keyword evidence="4" id="KW-0347">Helicase</keyword>
<evidence type="ECO:0000259" key="3">
    <source>
        <dbReference type="PROSITE" id="PS51192"/>
    </source>
</evidence>
<dbReference type="InterPro" id="IPR018973">
    <property type="entry name" value="MZB"/>
</dbReference>
<dbReference type="InterPro" id="IPR027417">
    <property type="entry name" value="P-loop_NTPase"/>
</dbReference>
<dbReference type="PROSITE" id="PS51192">
    <property type="entry name" value="HELICASE_ATP_BIND_1"/>
    <property type="match status" value="1"/>
</dbReference>
<keyword evidence="1" id="KW-0547">Nucleotide-binding</keyword>
<dbReference type="InterPro" id="IPR014001">
    <property type="entry name" value="Helicase_ATP-bd"/>
</dbReference>
<dbReference type="SMART" id="SM00490">
    <property type="entry name" value="HELICc"/>
    <property type="match status" value="1"/>
</dbReference>
<keyword evidence="2" id="KW-0067">ATP-binding</keyword>
<dbReference type="Pfam" id="PF00271">
    <property type="entry name" value="Helicase_C"/>
    <property type="match status" value="1"/>
</dbReference>
<dbReference type="GO" id="GO:0003676">
    <property type="term" value="F:nucleic acid binding"/>
    <property type="evidence" value="ECO:0007669"/>
    <property type="project" value="InterPro"/>
</dbReference>
<evidence type="ECO:0000256" key="1">
    <source>
        <dbReference type="ARBA" id="ARBA00022741"/>
    </source>
</evidence>
<dbReference type="OrthoDB" id="9815222at2"/>
<reference evidence="4 5" key="1">
    <citation type="submission" date="2016-10" db="EMBL/GenBank/DDBJ databases">
        <authorList>
            <person name="Varghese N."/>
            <person name="Submissions S."/>
        </authorList>
    </citation>
    <scope>NUCLEOTIDE SEQUENCE [LARGE SCALE GENOMIC DNA]</scope>
    <source>
        <strain evidence="4 5">DSM 1361</strain>
    </source>
</reference>
<dbReference type="EMBL" id="FOXF01000052">
    <property type="protein sequence ID" value="SFP66816.1"/>
    <property type="molecule type" value="Genomic_DNA"/>
</dbReference>
<gene>
    <name evidence="4" type="ORF">SAMN02910344_02012</name>
</gene>
<dbReference type="Gene3D" id="3.40.50.300">
    <property type="entry name" value="P-loop containing nucleotide triphosphate hydrolases"/>
    <property type="match status" value="2"/>
</dbReference>
<dbReference type="Pfam" id="PF00270">
    <property type="entry name" value="DEAD"/>
    <property type="match status" value="1"/>
</dbReference>
<dbReference type="GO" id="GO:0006289">
    <property type="term" value="P:nucleotide-excision repair"/>
    <property type="evidence" value="ECO:0007669"/>
    <property type="project" value="TreeGrafter"/>
</dbReference>
<dbReference type="GO" id="GO:0005524">
    <property type="term" value="F:ATP binding"/>
    <property type="evidence" value="ECO:0007669"/>
    <property type="project" value="UniProtKB-KW"/>
</dbReference>
<dbReference type="GO" id="GO:0043138">
    <property type="term" value="F:3'-5' DNA helicase activity"/>
    <property type="evidence" value="ECO:0007669"/>
    <property type="project" value="TreeGrafter"/>
</dbReference>
<dbReference type="InterPro" id="IPR011545">
    <property type="entry name" value="DEAD/DEAH_box_helicase_dom"/>
</dbReference>
<dbReference type="PANTHER" id="PTHR47957">
    <property type="entry name" value="ATP-DEPENDENT HELICASE HRQ1"/>
    <property type="match status" value="1"/>
</dbReference>
<keyword evidence="5" id="KW-1185">Reference proteome</keyword>
<dbReference type="PANTHER" id="PTHR47957:SF3">
    <property type="entry name" value="ATP-DEPENDENT HELICASE HRQ1"/>
    <property type="match status" value="1"/>
</dbReference>
<dbReference type="SMART" id="SM00487">
    <property type="entry name" value="DEXDc"/>
    <property type="match status" value="1"/>
</dbReference>
<organism evidence="4 5">
    <name type="scientific">Ruminobacter amylophilus</name>
    <dbReference type="NCBI Taxonomy" id="867"/>
    <lineage>
        <taxon>Bacteria</taxon>
        <taxon>Pseudomonadati</taxon>
        <taxon>Pseudomonadota</taxon>
        <taxon>Gammaproteobacteria</taxon>
        <taxon>Aeromonadales</taxon>
        <taxon>Succinivibrionaceae</taxon>
        <taxon>Ruminobacter</taxon>
    </lineage>
</organism>
<dbReference type="GO" id="GO:0036297">
    <property type="term" value="P:interstrand cross-link repair"/>
    <property type="evidence" value="ECO:0007669"/>
    <property type="project" value="TreeGrafter"/>
</dbReference>
<sequence length="1747" mass="200775">MSNGANQVHQKLCEELINYIKSQYFEKTPVLLSAIKDIITEKGVLYKPPYIESSPAYISVEDGISKSNLPDWLKNFFAELSQAKLGVYPAPFKHQIQALENYFDGKDLFVSTGTGSGKTECFMWPLIAKIATEARNTKTWNSQQGVRAVIMYPMNALVSDQISRLRKLLGDPDNKFITILRKNCGADVRRPKFGMYTGRTPYPGEKPDKKQDQELANNLKSMASASTDSEKQYLQQLQKEGKIPAKKNLQKFIDKLSLSEHIPDAEDSELITRFEMQECCPDILITNYTMLEYMLLRPREQKIWEDTKEWLRSDSSNKLLFIIDEAHMYKGAPGGEIALLIRRFFHKLGIARDRVQFILTTASMPNSSDKDKQKVKRFAEDFTAAENKDSFVFLTGERQKIDGVQKFDISLDYFLKFSSDQFENEHNRLEALNGFWSHVENGPKPFFNLEQAYEWMFNNLVSYVPFYKLISMCRGTAVALDELADAIFIKQPHSQALHAVSIMLAIAPLAKDKNSSVLFPARMHMLFKGLNNVYACTNPNCPHSHSEGGITLGKVFFSDGVLKCPECNSSVYELFQDRQCGALFFSGYIFEDDKLRDNEKQYLWRYPGLVNPQQMRRINLYIPPKDYIPSDELKSIKPCYMDVRSGFISFFDDSLNGISGFRKLYYSTKKPTDDSPDFSKCPHCLSKLKYNHLTSFATKGNQSFFNLIKTQFQLEPPIETKDPNKYPNQGRKVLIFSDSRQQAAKLALNMSEASEIMAARQLFALAIKGMEKYNRCSMDKLYPFFCKVAMDKNLELFQGDNKQIFLDGCEEIERKISRRGEDYLTQLSLKVPDTYNEYLLRLFCGTNNLYTCASCWIEPISDAIDDILYDTDIESKDWVLEIFNALFLSLFKDELALDYKSNDIPLEVRQKIRIGNKFGLDEDWNFSKNIEDAICESYDNGKPFLEKIKQAFINNIFVKKFDADKTTYYIDLEKVVPRYDQDHVWYKCERCSKITPFKLKNKCPCCGFSQIHELREAEKEALNFWRKPIEDAINGSKIHIIDTEEHTAQLSYRDQRDELLSKTEQYELRFQDLLKDDETPVDILSSTTTMEVGIDIGSLVAVGLRNIPPLRENYQQRAGRAGRRGVSLSTIVTFCGNGPHDTLYFNNPVPMFRGEPRSPWIDISNEKIIQRHLNMVAIQEYLHLDNNSIDKIPVAEFINNHLKSFNNFLEEFLCSKDSVLLPKDAKLNTESFSKKLMEQLTRIKNSLRIHPEFYGIKEDGSYLKNAKNLLDSLYEEGIIPTYSFPKNVVSMYISDSNGKVKYKTDRGLDLAISEFAPGKSLVIDKKNYLVGGLYYPKSELGSWKSPAKLYLDDQNYVKEIRRCNDCKWFGLKKDFETTKKCPFCGGGNLVDAPRPLVKPWGFAPKNATEINESYIKESYSSTLPPLYSTLPTSDEMNLVNNARNIRMALRPSQSIIMINSNGDNGFCICSDCGAAAPNKRYNSDEVLSDFERPYKTKNQNFIKPCLHKNVKKIDLGFDFITDMLVMEFRLDDALNIEYDSKNLWLNRAAQSFAETLRLVACQELDVDFSELVTGYRIRRNSNGTFVDVYLYDSLSSGAGYAVNIQDNMSEILNKIELYLNKCDCESACFKCLKHYRNQYVHSHLDRFAALDFLYWGRDGKITEKLDLKDQVELIKTLENILNISDYHVVVQESCIAISHNGNNVQLVIYPSMRKAPEGHECIYINEDIIKYAKPFAIKAIVDYFKSL</sequence>
<dbReference type="Proteomes" id="UP000243745">
    <property type="component" value="Unassembled WGS sequence"/>
</dbReference>
<dbReference type="Pfam" id="PF09369">
    <property type="entry name" value="MZB"/>
    <property type="match status" value="1"/>
</dbReference>
<keyword evidence="4" id="KW-0378">Hydrolase</keyword>
<dbReference type="SUPFAM" id="SSF52540">
    <property type="entry name" value="P-loop containing nucleoside triphosphate hydrolases"/>
    <property type="match status" value="2"/>
</dbReference>
<feature type="domain" description="Helicase ATP-binding" evidence="3">
    <location>
        <begin position="99"/>
        <end position="382"/>
    </location>
</feature>
<dbReference type="InterPro" id="IPR001650">
    <property type="entry name" value="Helicase_C-like"/>
</dbReference>
<evidence type="ECO:0000313" key="4">
    <source>
        <dbReference type="EMBL" id="SFP66816.1"/>
    </source>
</evidence>